<proteinExistence type="predicted"/>
<evidence type="ECO:0000256" key="2">
    <source>
        <dbReference type="ARBA" id="ARBA00022500"/>
    </source>
</evidence>
<dbReference type="CDD" id="cd17906">
    <property type="entry name" value="CheX"/>
    <property type="match status" value="1"/>
</dbReference>
<keyword evidence="2" id="KW-0145">Chemotaxis</keyword>
<feature type="domain" description="Response regulatory" evidence="5">
    <location>
        <begin position="5"/>
        <end position="120"/>
    </location>
</feature>
<evidence type="ECO:0000259" key="5">
    <source>
        <dbReference type="PROSITE" id="PS50110"/>
    </source>
</evidence>
<dbReference type="Gene3D" id="3.40.50.2300">
    <property type="match status" value="1"/>
</dbReference>
<dbReference type="EMBL" id="JXSU01000007">
    <property type="protein sequence ID" value="KIS23718.1"/>
    <property type="molecule type" value="Genomic_DNA"/>
</dbReference>
<protein>
    <recommendedName>
        <fullName evidence="1">Stage 0 sporulation protein A homolog</fullName>
    </recommendedName>
</protein>
<comment type="function">
    <text evidence="3">May play the central regulatory role in sporulation. It may be an element of the effector pathway responsible for the activation of sporulation genes in response to nutritional stress. Spo0A may act in concert with spo0H (a sigma factor) to control the expression of some genes that are critical to the sporulation process.</text>
</comment>
<evidence type="ECO:0000256" key="3">
    <source>
        <dbReference type="ARBA" id="ARBA00024867"/>
    </source>
</evidence>
<dbReference type="Gene3D" id="3.40.1550.10">
    <property type="entry name" value="CheC-like"/>
    <property type="match status" value="1"/>
</dbReference>
<dbReference type="Pfam" id="PF13690">
    <property type="entry name" value="CheX"/>
    <property type="match status" value="1"/>
</dbReference>
<dbReference type="CDD" id="cd17542">
    <property type="entry name" value="REC_CheY"/>
    <property type="match status" value="1"/>
</dbReference>
<comment type="caution">
    <text evidence="6">The sequence shown here is derived from an EMBL/GenBank/DDBJ whole genome shotgun (WGS) entry which is preliminary data.</text>
</comment>
<dbReference type="RefSeq" id="WP_003486054.1">
    <property type="nucleotide sequence ID" value="NZ_JXSU01000007.1"/>
</dbReference>
<name>A0A0D0ZYU6_CLOBO</name>
<dbReference type="InterPro" id="IPR001789">
    <property type="entry name" value="Sig_transdc_resp-reg_receiver"/>
</dbReference>
<dbReference type="AlphaFoldDB" id="A0A0D0ZYU6"/>
<organism evidence="6 7">
    <name type="scientific">Clostridium botulinum B2 450</name>
    <dbReference type="NCBI Taxonomy" id="1379739"/>
    <lineage>
        <taxon>Bacteria</taxon>
        <taxon>Bacillati</taxon>
        <taxon>Bacillota</taxon>
        <taxon>Clostridia</taxon>
        <taxon>Eubacteriales</taxon>
        <taxon>Clostridiaceae</taxon>
        <taxon>Clostridium</taxon>
    </lineage>
</organism>
<dbReference type="GO" id="GO:0000160">
    <property type="term" value="P:phosphorelay signal transduction system"/>
    <property type="evidence" value="ECO:0007669"/>
    <property type="project" value="InterPro"/>
</dbReference>
<dbReference type="OrthoDB" id="9779069at2"/>
<evidence type="ECO:0000256" key="1">
    <source>
        <dbReference type="ARBA" id="ARBA00018672"/>
    </source>
</evidence>
<accession>A0A0D0ZYU6</accession>
<dbReference type="PROSITE" id="PS50110">
    <property type="entry name" value="RESPONSE_REGULATORY"/>
    <property type="match status" value="1"/>
</dbReference>
<dbReference type="InterPro" id="IPR028051">
    <property type="entry name" value="CheX-like_dom"/>
</dbReference>
<dbReference type="Pfam" id="PF00072">
    <property type="entry name" value="Response_reg"/>
    <property type="match status" value="1"/>
</dbReference>
<dbReference type="SUPFAM" id="SSF103039">
    <property type="entry name" value="CheC-like"/>
    <property type="match status" value="1"/>
</dbReference>
<evidence type="ECO:0000256" key="4">
    <source>
        <dbReference type="PROSITE-ProRule" id="PRU00169"/>
    </source>
</evidence>
<dbReference type="GO" id="GO:0006935">
    <property type="term" value="P:chemotaxis"/>
    <property type="evidence" value="ECO:0007669"/>
    <property type="project" value="UniProtKB-KW"/>
</dbReference>
<dbReference type="PANTHER" id="PTHR43228:SF1">
    <property type="entry name" value="TWO-COMPONENT RESPONSE REGULATOR ARR22"/>
    <property type="match status" value="1"/>
</dbReference>
<dbReference type="SUPFAM" id="SSF52172">
    <property type="entry name" value="CheY-like"/>
    <property type="match status" value="1"/>
</dbReference>
<dbReference type="SMART" id="SM00448">
    <property type="entry name" value="REC"/>
    <property type="match status" value="1"/>
</dbReference>
<dbReference type="InterPro" id="IPR011006">
    <property type="entry name" value="CheY-like_superfamily"/>
</dbReference>
<evidence type="ECO:0000313" key="7">
    <source>
        <dbReference type="Proteomes" id="UP000032250"/>
    </source>
</evidence>
<feature type="modified residue" description="4-aspartylphosphate" evidence="4">
    <location>
        <position position="55"/>
    </location>
</feature>
<dbReference type="InterPro" id="IPR052048">
    <property type="entry name" value="ST_Response_Regulator"/>
</dbReference>
<dbReference type="HOGENOM" id="CLU_959540_0_0_9"/>
<dbReference type="InterPro" id="IPR028976">
    <property type="entry name" value="CheC-like_sf"/>
</dbReference>
<dbReference type="PANTHER" id="PTHR43228">
    <property type="entry name" value="TWO-COMPONENT RESPONSE REGULATOR"/>
    <property type="match status" value="1"/>
</dbReference>
<dbReference type="PATRIC" id="fig|1379739.3.peg.2147"/>
<gene>
    <name evidence="6" type="ORF">N495_08965</name>
</gene>
<sequence length="284" mass="31716">MKNTKVVIVDDSPFSISIIKDILEENGLTVVGEAGNLEEVINVVKDKEPDIVTMDMTLPGTDGIECIKAINKINENVKVIVISSMMDEEIVKKANENKVCGYIQKPIDPEELIATIEKVIMKEELFLQLENNYFEIFKESFRDTLNKFTKTTAEFSEDRKCTISETSRGMAVVIGIIGNFSGRMILDLSQETANSMVNFMLKREPKDMNEVLNVIGEFSNIVAGNACSMLNRKNKVFGLRIAPPSIFYGKSLNISQSLLESLAVESNTEFGQIYINVGFKRGES</sequence>
<keyword evidence="4" id="KW-0597">Phosphoprotein</keyword>
<reference evidence="6 7" key="1">
    <citation type="submission" date="2014-06" db="EMBL/GenBank/DDBJ databases">
        <title>Genome characterization of distinct group I Clostridium botulinum lineages.</title>
        <authorList>
            <person name="Giordani F."/>
            <person name="Anselmo A."/>
            <person name="Fillo S."/>
            <person name="Palozzi A.M."/>
            <person name="Fortunato A."/>
            <person name="Gentile B."/>
            <person name="Ciammaruconi A."/>
            <person name="Anniballi F."/>
            <person name="De Medici D."/>
            <person name="Lista F."/>
        </authorList>
    </citation>
    <scope>NUCLEOTIDE SEQUENCE [LARGE SCALE GENOMIC DNA]</scope>
    <source>
        <strain evidence="6 7">B2 450</strain>
    </source>
</reference>
<dbReference type="Proteomes" id="UP000032250">
    <property type="component" value="Unassembled WGS sequence"/>
</dbReference>
<evidence type="ECO:0000313" key="6">
    <source>
        <dbReference type="EMBL" id="KIS23718.1"/>
    </source>
</evidence>